<protein>
    <recommendedName>
        <fullName evidence="1">Dockerin domain-containing protein</fullName>
    </recommendedName>
</protein>
<name>A0A381RS33_9ZZZZ</name>
<dbReference type="GO" id="GO:0000272">
    <property type="term" value="P:polysaccharide catabolic process"/>
    <property type="evidence" value="ECO:0007669"/>
    <property type="project" value="InterPro"/>
</dbReference>
<dbReference type="Pfam" id="PF05935">
    <property type="entry name" value="Arylsulfotrans"/>
    <property type="match status" value="1"/>
</dbReference>
<dbReference type="AlphaFoldDB" id="A0A381RS33"/>
<feature type="domain" description="Dockerin" evidence="1">
    <location>
        <begin position="440"/>
        <end position="499"/>
    </location>
</feature>
<dbReference type="PANTHER" id="PTHR35340">
    <property type="entry name" value="PQQ ENZYME REPEAT PROTEIN-RELATED"/>
    <property type="match status" value="1"/>
</dbReference>
<dbReference type="GO" id="GO:0004062">
    <property type="term" value="F:aryl sulfotransferase activity"/>
    <property type="evidence" value="ECO:0007669"/>
    <property type="project" value="InterPro"/>
</dbReference>
<reference evidence="2" key="1">
    <citation type="submission" date="2018-05" db="EMBL/GenBank/DDBJ databases">
        <authorList>
            <person name="Lanie J.A."/>
            <person name="Ng W.-L."/>
            <person name="Kazmierczak K.M."/>
            <person name="Andrzejewski T.M."/>
            <person name="Davidsen T.M."/>
            <person name="Wayne K.J."/>
            <person name="Tettelin H."/>
            <person name="Glass J.I."/>
            <person name="Rusch D."/>
            <person name="Podicherti R."/>
            <person name="Tsui H.-C.T."/>
            <person name="Winkler M.E."/>
        </authorList>
    </citation>
    <scope>NUCLEOTIDE SEQUENCE</scope>
</reference>
<dbReference type="InterPro" id="IPR016134">
    <property type="entry name" value="Dockerin_dom"/>
</dbReference>
<evidence type="ECO:0000259" key="1">
    <source>
        <dbReference type="PROSITE" id="PS51766"/>
    </source>
</evidence>
<dbReference type="EMBL" id="UINC01001995">
    <property type="protein sequence ID" value="SUZ91673.1"/>
    <property type="molecule type" value="Genomic_DNA"/>
</dbReference>
<evidence type="ECO:0000313" key="2">
    <source>
        <dbReference type="EMBL" id="SUZ91673.1"/>
    </source>
</evidence>
<dbReference type="InterPro" id="IPR010262">
    <property type="entry name" value="Arylsulfotransferase_bact"/>
</dbReference>
<dbReference type="Gene3D" id="1.10.1330.10">
    <property type="entry name" value="Dockerin domain"/>
    <property type="match status" value="1"/>
</dbReference>
<organism evidence="2">
    <name type="scientific">marine metagenome</name>
    <dbReference type="NCBI Taxonomy" id="408172"/>
    <lineage>
        <taxon>unclassified sequences</taxon>
        <taxon>metagenomes</taxon>
        <taxon>ecological metagenomes</taxon>
    </lineage>
</organism>
<accession>A0A381RS33</accession>
<dbReference type="InterPro" id="IPR053143">
    <property type="entry name" value="Arylsulfate_ST"/>
</dbReference>
<gene>
    <name evidence="2" type="ORF">METZ01_LOCUS44527</name>
</gene>
<dbReference type="PANTHER" id="PTHR35340:SF5">
    <property type="entry name" value="ASST-DOMAIN-CONTAINING PROTEIN"/>
    <property type="match status" value="1"/>
</dbReference>
<dbReference type="SUPFAM" id="SSF63446">
    <property type="entry name" value="Type I dockerin domain"/>
    <property type="match status" value="1"/>
</dbReference>
<proteinExistence type="predicted"/>
<dbReference type="PROSITE" id="PS51766">
    <property type="entry name" value="DOCKERIN"/>
    <property type="match status" value="1"/>
</dbReference>
<dbReference type="CDD" id="cd14256">
    <property type="entry name" value="Dockerin_I"/>
    <property type="match status" value="1"/>
</dbReference>
<dbReference type="InterPro" id="IPR036439">
    <property type="entry name" value="Dockerin_dom_sf"/>
</dbReference>
<sequence>MNAKITIIIHFLCIPLLWGQAYNGLTLFSPNQGGPGGGSNNHSYLIDNDLNTIHSWEHQRGAASMPYLLQDSTLVYPYRVANPTMTTGGVGGGISTYNWNGDLLWYNEIANEIYQHHHDIQPLPNGNILVLAWERHPAVQGNGSAYYGGAGKGWEEMGRNAVDNNLNQMWSEAILEVEPVGSDSNIVWEWHLWDHLIQDVDSSLSNYGVVADHPELQDINFGNVGGNQGPGGPNADWKHFNAIDYNGVLDQIVLSSRHHGEVYIIDHSTTTEEAAGHAGGNAGKGGDFLYRWGNPRVYGRGTAADQRLTHQHGVNWIPDGYPGSGNLILFNNDFTVNASAVFEIETPLNGEGTYDLEPGQAYGPEDPVWIHTGGFHSNVQSGAFRLPNGNTLITDANDSRLFEVTAEHAVVWNYNFPGTGQSMIARAEKYTYYFLQGGFPEYTVGDVNFDGVLDVLDLNYIVDMILGYGYESTPPADVNTDGNVDINDTISLYQSILNY</sequence>